<gene>
    <name evidence="2" type="ORF">KTT_03590</name>
</gene>
<dbReference type="EMBL" id="BIFR01000001">
    <property type="protein sequence ID" value="GCE10500.1"/>
    <property type="molecule type" value="Genomic_DNA"/>
</dbReference>
<dbReference type="Pfam" id="PF13439">
    <property type="entry name" value="Glyco_transf_4"/>
    <property type="match status" value="1"/>
</dbReference>
<dbReference type="Proteomes" id="UP000287352">
    <property type="component" value="Unassembled WGS sequence"/>
</dbReference>
<dbReference type="AlphaFoldDB" id="A0A401ZUU1"/>
<protein>
    <recommendedName>
        <fullName evidence="1">Glycosyltransferase subfamily 4-like N-terminal domain-containing protein</fullName>
    </recommendedName>
</protein>
<dbReference type="OrthoDB" id="9801609at2"/>
<feature type="domain" description="Glycosyltransferase subfamily 4-like N-terminal" evidence="1">
    <location>
        <begin position="59"/>
        <end position="168"/>
    </location>
</feature>
<keyword evidence="3" id="KW-1185">Reference proteome</keyword>
<dbReference type="InterPro" id="IPR028098">
    <property type="entry name" value="Glyco_trans_4-like_N"/>
</dbReference>
<evidence type="ECO:0000259" key="1">
    <source>
        <dbReference type="Pfam" id="PF13439"/>
    </source>
</evidence>
<dbReference type="Gene3D" id="3.40.50.2000">
    <property type="entry name" value="Glycogen Phosphorylase B"/>
    <property type="match status" value="1"/>
</dbReference>
<dbReference type="SUPFAM" id="SSF53756">
    <property type="entry name" value="UDP-Glycosyltransferase/glycogen phosphorylase"/>
    <property type="match status" value="1"/>
</dbReference>
<proteinExistence type="predicted"/>
<accession>A0A401ZUU1</accession>
<comment type="caution">
    <text evidence="2">The sequence shown here is derived from an EMBL/GenBank/DDBJ whole genome shotgun (WGS) entry which is preliminary data.</text>
</comment>
<name>A0A401ZUU1_9CHLR</name>
<organism evidence="2 3">
    <name type="scientific">Tengunoibacter tsumagoiensis</name>
    <dbReference type="NCBI Taxonomy" id="2014871"/>
    <lineage>
        <taxon>Bacteria</taxon>
        <taxon>Bacillati</taxon>
        <taxon>Chloroflexota</taxon>
        <taxon>Ktedonobacteria</taxon>
        <taxon>Ktedonobacterales</taxon>
        <taxon>Dictyobacteraceae</taxon>
        <taxon>Tengunoibacter</taxon>
    </lineage>
</organism>
<sequence length="193" mass="22606">MLIAFDMLIVEQEQGEALFATQLLLDKLAVSSPEYDYLIITGSPQKYQFLAIKSNVRIHLVKLRRWQGLLTQHQLLLPKILKQVRPDILHVPDAAAPIGWKGPLVMEIHNLSYFEEIYLASYFHAQLYWKHLLRESLCRAQSILVSSEKVRKELLLRWPIHSERIHVVAHQEAVESTLRVYREVLEQREVKHV</sequence>
<dbReference type="RefSeq" id="WP_126578096.1">
    <property type="nucleotide sequence ID" value="NZ_BIFR01000001.1"/>
</dbReference>
<reference evidence="3" key="1">
    <citation type="submission" date="2018-12" db="EMBL/GenBank/DDBJ databases">
        <title>Tengunoibacter tsumagoiensis gen. nov., sp. nov., Dictyobacter kobayashii sp. nov., D. alpinus sp. nov., and D. joshuensis sp. nov. and description of Dictyobacteraceae fam. nov. within the order Ktedonobacterales isolated from Tengu-no-mugimeshi.</title>
        <authorList>
            <person name="Wang C.M."/>
            <person name="Zheng Y."/>
            <person name="Sakai Y."/>
            <person name="Toyoda A."/>
            <person name="Minakuchi Y."/>
            <person name="Abe K."/>
            <person name="Yokota A."/>
            <person name="Yabe S."/>
        </authorList>
    </citation>
    <scope>NUCLEOTIDE SEQUENCE [LARGE SCALE GENOMIC DNA]</scope>
    <source>
        <strain evidence="3">Uno3</strain>
    </source>
</reference>
<evidence type="ECO:0000313" key="2">
    <source>
        <dbReference type="EMBL" id="GCE10500.1"/>
    </source>
</evidence>
<evidence type="ECO:0000313" key="3">
    <source>
        <dbReference type="Proteomes" id="UP000287352"/>
    </source>
</evidence>